<evidence type="ECO:0000313" key="2">
    <source>
        <dbReference type="Proteomes" id="UP001214666"/>
    </source>
</evidence>
<name>A0AAX3PA21_AERHY</name>
<protein>
    <submittedName>
        <fullName evidence="1">Uncharacterized protein</fullName>
    </submittedName>
</protein>
<dbReference type="EMBL" id="CP118942">
    <property type="protein sequence ID" value="WEE28301.1"/>
    <property type="molecule type" value="Genomic_DNA"/>
</dbReference>
<dbReference type="RefSeq" id="WP_275115864.1">
    <property type="nucleotide sequence ID" value="NZ_CP118942.1"/>
</dbReference>
<gene>
    <name evidence="1" type="ORF">PY771_08285</name>
</gene>
<evidence type="ECO:0000313" key="1">
    <source>
        <dbReference type="EMBL" id="WEE28301.1"/>
    </source>
</evidence>
<organism evidence="1 2">
    <name type="scientific">Aeromonas hydrophila</name>
    <dbReference type="NCBI Taxonomy" id="644"/>
    <lineage>
        <taxon>Bacteria</taxon>
        <taxon>Pseudomonadati</taxon>
        <taxon>Pseudomonadota</taxon>
        <taxon>Gammaproteobacteria</taxon>
        <taxon>Aeromonadales</taxon>
        <taxon>Aeromonadaceae</taxon>
        <taxon>Aeromonas</taxon>
    </lineage>
</organism>
<proteinExistence type="predicted"/>
<accession>A0AAX3PA21</accession>
<dbReference type="AlphaFoldDB" id="A0AAX3PA21"/>
<reference evidence="1" key="1">
    <citation type="submission" date="2023-02" db="EMBL/GenBank/DDBJ databases">
        <title>The sequence of Aeromonas hydrophila K533.</title>
        <authorList>
            <person name="Luo X."/>
        </authorList>
    </citation>
    <scope>NUCLEOTIDE SEQUENCE</scope>
    <source>
        <strain evidence="1">K533</strain>
    </source>
</reference>
<dbReference type="Proteomes" id="UP001214666">
    <property type="component" value="Chromosome"/>
</dbReference>
<sequence length="189" mass="21014">MYDTLPEKEGRIFISGYQPSNVMPKQVNISQTGKVSTRWTGVQRWDFNLQIEAFGHEEIRELNAFLISHIDTPFYISLPLFQSSALSNSTVNAKALARSNSVNISGHRGIIQAGDYLTFLNHPKLYTATNTVKTSGTLVVSPPLRADVNIGEAVILQDVKILVRCTSDIKTSIDDVDWVATFEIEVKEA</sequence>